<protein>
    <submittedName>
        <fullName evidence="3">DUF1311 domain-containing protein</fullName>
    </submittedName>
</protein>
<dbReference type="EMBL" id="JAENHM010000067">
    <property type="protein sequence ID" value="MBK1840659.1"/>
    <property type="molecule type" value="Genomic_DNA"/>
</dbReference>
<evidence type="ECO:0000313" key="4">
    <source>
        <dbReference type="Proteomes" id="UP000652760"/>
    </source>
</evidence>
<feature type="region of interest" description="Disordered" evidence="1">
    <location>
        <begin position="251"/>
        <end position="333"/>
    </location>
</feature>
<name>A0ABS1FB49_9PROT</name>
<evidence type="ECO:0000256" key="1">
    <source>
        <dbReference type="SAM" id="MobiDB-lite"/>
    </source>
</evidence>
<organism evidence="3 4">
    <name type="scientific">Azospirillum endophyticum</name>
    <dbReference type="NCBI Taxonomy" id="2800326"/>
    <lineage>
        <taxon>Bacteria</taxon>
        <taxon>Pseudomonadati</taxon>
        <taxon>Pseudomonadota</taxon>
        <taxon>Alphaproteobacteria</taxon>
        <taxon>Rhodospirillales</taxon>
        <taxon>Azospirillaceae</taxon>
        <taxon>Azospirillum</taxon>
    </lineage>
</organism>
<sequence>MKTMMDATTLHASPWRPSRPRAEVSNSRAGGSRKSRSPSAVLLVLPALGLLFSSPAQAIDCRKATTAIDHVICGDKALQKADAALGSAYSAILKAAPDAEIRAMLVASEKRWLARRDDRLGPSSETDDAPDAETQRKILLDAIQARTRELTRRAKADAGEPNLIAVARDQRRFASRFTSGPFAGFSTSCDFLPGGDGYTYGCFGTQSYQNRDRVCALTRDWASGGVSETRMVGQVVDGKLTTVASCSIGSGDAGAACPDPEVSAGQRGHWQKPAPDATTPEAPPAKPQPQVDAEFQRDSEDAWINDCLTQPTYPPADQIAGGKAGTRKPTPAP</sequence>
<evidence type="ECO:0000259" key="2">
    <source>
        <dbReference type="Pfam" id="PF07007"/>
    </source>
</evidence>
<feature type="domain" description="Lysozyme inhibitor LprI-like N-terminal" evidence="2">
    <location>
        <begin position="61"/>
        <end position="150"/>
    </location>
</feature>
<dbReference type="Proteomes" id="UP000652760">
    <property type="component" value="Unassembled WGS sequence"/>
</dbReference>
<accession>A0ABS1FB49</accession>
<reference evidence="4" key="1">
    <citation type="submission" date="2021-01" db="EMBL/GenBank/DDBJ databases">
        <title>Genome public.</title>
        <authorList>
            <person name="Liu C."/>
            <person name="Sun Q."/>
        </authorList>
    </citation>
    <scope>NUCLEOTIDE SEQUENCE [LARGE SCALE GENOMIC DNA]</scope>
    <source>
        <strain evidence="4">YIM B02556</strain>
    </source>
</reference>
<comment type="caution">
    <text evidence="3">The sequence shown here is derived from an EMBL/GenBank/DDBJ whole genome shotgun (WGS) entry which is preliminary data.</text>
</comment>
<keyword evidence="4" id="KW-1185">Reference proteome</keyword>
<feature type="region of interest" description="Disordered" evidence="1">
    <location>
        <begin position="1"/>
        <end position="35"/>
    </location>
</feature>
<dbReference type="InterPro" id="IPR009739">
    <property type="entry name" value="LprI-like_N"/>
</dbReference>
<evidence type="ECO:0000313" key="3">
    <source>
        <dbReference type="EMBL" id="MBK1840659.1"/>
    </source>
</evidence>
<dbReference type="Gene3D" id="1.20.1270.180">
    <property type="match status" value="1"/>
</dbReference>
<gene>
    <name evidence="3" type="ORF">JHL17_24960</name>
</gene>
<dbReference type="Pfam" id="PF07007">
    <property type="entry name" value="LprI"/>
    <property type="match status" value="1"/>
</dbReference>
<proteinExistence type="predicted"/>